<organism evidence="2 3">
    <name type="scientific">Gossypium schwendimanii</name>
    <name type="common">Cotton</name>
    <dbReference type="NCBI Taxonomy" id="34291"/>
    <lineage>
        <taxon>Eukaryota</taxon>
        <taxon>Viridiplantae</taxon>
        <taxon>Streptophyta</taxon>
        <taxon>Embryophyta</taxon>
        <taxon>Tracheophyta</taxon>
        <taxon>Spermatophyta</taxon>
        <taxon>Magnoliopsida</taxon>
        <taxon>eudicotyledons</taxon>
        <taxon>Gunneridae</taxon>
        <taxon>Pentapetalae</taxon>
        <taxon>rosids</taxon>
        <taxon>malvids</taxon>
        <taxon>Malvales</taxon>
        <taxon>Malvaceae</taxon>
        <taxon>Malvoideae</taxon>
        <taxon>Gossypium</taxon>
    </lineage>
</organism>
<sequence>MEYSYGGEHSHTAHHPTNSQDNERQRNDFAPPHQPLPHQPGYAAAPPHQLGYVAAPMHQAGYGATLPHQPGHGAAPQRQPGYGTVSLHHLGYGAPPSHQAGYGVAPSHQAEFGAVPSHQAGYGAAPLQQPGYVVTPSHQAGYGAALSHHSGYGVAPLHQLGYRAAQHQPGYGAAPMYQPGYGGNYLPPEYGSYNYITTPGHVQPCGHGTSEGKFDHHGHNRPYSPSITQHSTYPGSASNPSMKPTVKIFCKSDPNLNLSVRDNKVVLAKANPSDDHQLWYKDDKFGSNVKDEEGFPGFALVNKATGLALKHASGATQLVQLEPFKPYEFDKSLMWSEGKVIDNEGYRAIRMANDIHLNVDAYLGDRPQVQDGNEIGLWEWNSGNNQIWKISPHSPGHEKQGCHASNEGRLEHHGHDGPYSSSDTHHSSHFDSASNLSKKPAVKIFCKSDPNLNLSVRDNRVVLAKANPSDEHQLWDKDDKFGSNVKDEQGFPGFALVNKATGLALKHASGATQLVQLERFKANEFDKALIWSEGKVIDNEGYRAIRMANDIHLNMDAYLGDRPQVQDGNEIGLWEWNSGNNQIWKISPHSVSGHEKHGGHKFGEGRSDCHGDDCPYSSSHTHHSYHSGHASNLSKEPTVKICCKADPKLNLSVRFDKVVLAKADPYDEHQHWFKDDKFGSNVKDEEGFPGFALVNKATGLALKHACGATQPVQLACFNSNDLSLMWSESKVIDNEGYRRIRMFNNIHLNMDAYLGDHPDIQDGNKIVLWEWKNGDNQIWKISSHCKF</sequence>
<proteinExistence type="predicted"/>
<evidence type="ECO:0000313" key="3">
    <source>
        <dbReference type="Proteomes" id="UP000593576"/>
    </source>
</evidence>
<evidence type="ECO:0000313" key="2">
    <source>
        <dbReference type="EMBL" id="MBA0858889.1"/>
    </source>
</evidence>
<dbReference type="AlphaFoldDB" id="A0A7J9LKQ3"/>
<dbReference type="CDD" id="cd23431">
    <property type="entry name" value="beta-trefoil_Ricin_AtEULS3-like"/>
    <property type="match status" value="3"/>
</dbReference>
<dbReference type="EMBL" id="JABFAF010000007">
    <property type="protein sequence ID" value="MBA0858889.1"/>
    <property type="molecule type" value="Genomic_DNA"/>
</dbReference>
<dbReference type="InterPro" id="IPR035992">
    <property type="entry name" value="Ricin_B-like_lectins"/>
</dbReference>
<keyword evidence="3" id="KW-1185">Reference proteome</keyword>
<gene>
    <name evidence="2" type="ORF">Goshw_001489</name>
</gene>
<dbReference type="SUPFAM" id="SSF50370">
    <property type="entry name" value="Ricin B-like lectins"/>
    <property type="match status" value="3"/>
</dbReference>
<dbReference type="OrthoDB" id="7769065at2759"/>
<reference evidence="2 3" key="1">
    <citation type="journal article" date="2019" name="Genome Biol. Evol.">
        <title>Insights into the evolution of the New World diploid cottons (Gossypium, subgenus Houzingenia) based on genome sequencing.</title>
        <authorList>
            <person name="Grover C.E."/>
            <person name="Arick M.A. 2nd"/>
            <person name="Thrash A."/>
            <person name="Conover J.L."/>
            <person name="Sanders W.S."/>
            <person name="Peterson D.G."/>
            <person name="Frelichowski J.E."/>
            <person name="Scheffler J.A."/>
            <person name="Scheffler B.E."/>
            <person name="Wendel J.F."/>
        </authorList>
    </citation>
    <scope>NUCLEOTIDE SEQUENCE [LARGE SCALE GENOMIC DNA]</scope>
    <source>
        <strain evidence="2">1</strain>
        <tissue evidence="2">Leaf</tissue>
    </source>
</reference>
<dbReference type="PANTHER" id="PTHR31257">
    <property type="entry name" value="RICIN B-LIKE LECTIN EULS3"/>
    <property type="match status" value="1"/>
</dbReference>
<dbReference type="Gene3D" id="2.80.10.50">
    <property type="match status" value="3"/>
</dbReference>
<dbReference type="InterPro" id="IPR040249">
    <property type="entry name" value="Ricin_B-like_lectin_EULS3-like"/>
</dbReference>
<comment type="caution">
    <text evidence="2">The sequence shown here is derived from an EMBL/GenBank/DDBJ whole genome shotgun (WGS) entry which is preliminary data.</text>
</comment>
<dbReference type="Proteomes" id="UP000593576">
    <property type="component" value="Unassembled WGS sequence"/>
</dbReference>
<name>A0A7J9LKQ3_GOSSC</name>
<feature type="region of interest" description="Disordered" evidence="1">
    <location>
        <begin position="1"/>
        <end position="47"/>
    </location>
</feature>
<accession>A0A7J9LKQ3</accession>
<feature type="region of interest" description="Disordered" evidence="1">
    <location>
        <begin position="389"/>
        <end position="434"/>
    </location>
</feature>
<dbReference type="PANTHER" id="PTHR31257:SF2">
    <property type="entry name" value="RICIN B-LIKE LECTIN EULS3"/>
    <property type="match status" value="1"/>
</dbReference>
<feature type="compositionally biased region" description="Basic and acidic residues" evidence="1">
    <location>
        <begin position="395"/>
        <end position="416"/>
    </location>
</feature>
<protein>
    <submittedName>
        <fullName evidence="2">Uncharacterized protein</fullName>
    </submittedName>
</protein>
<evidence type="ECO:0000256" key="1">
    <source>
        <dbReference type="SAM" id="MobiDB-lite"/>
    </source>
</evidence>